<proteinExistence type="inferred from homology"/>
<sequence length="356" mass="39409">MSSRDSNHASAAVRAQVYGHRGAPAHFPEHTRASYLRAIADGADFIEPDLVMTRDGVLVSRHENEIGGTTDVAEHPEFADRRTRKRIDGEDIDGWFTEDFSLAELKTLHARERLPELRGTAHDGRYPILTLDEIIELAAVESDRRGRAIGLVPEIKHGTYFRELGLPMEDRLLATLAAHDYTRKAPIEIQSFEVGNLIYLRERIGDGPHRSASHIRLLQLLGAPDRQPYDMQASGDAATYADMTTPAGLRAVALYADAIGPDADAILPRTTDNRLGAPTSLVQDAHDAGLRVHPYTFRPENRFLAREFQDGDAPNHASQEGLARQIHRFLDLGIDAFFTDDPAAGRMAVDGWNAAR</sequence>
<evidence type="ECO:0000256" key="2">
    <source>
        <dbReference type="ARBA" id="ARBA00012247"/>
    </source>
</evidence>
<dbReference type="HOGENOM" id="CLU_030226_0_0_6"/>
<dbReference type="Pfam" id="PF03009">
    <property type="entry name" value="GDPD"/>
    <property type="match status" value="1"/>
</dbReference>
<dbReference type="Proteomes" id="UP000560000">
    <property type="component" value="Unassembled WGS sequence"/>
</dbReference>
<reference evidence="8 10" key="1">
    <citation type="submission" date="2014-09" db="EMBL/GenBank/DDBJ databases">
        <title>Xanthomonadaceae 3.5X direct submission.</title>
        <authorList>
            <person name="Fang T."/>
            <person name="Wang H."/>
        </authorList>
    </citation>
    <scope>NUCLEOTIDE SEQUENCE [LARGE SCALE GENOMIC DNA]</scope>
    <source>
        <strain evidence="8 10">3.5X</strain>
    </source>
</reference>
<dbReference type="GO" id="GO:0006071">
    <property type="term" value="P:glycerol metabolic process"/>
    <property type="evidence" value="ECO:0007669"/>
    <property type="project" value="UniProtKB-KW"/>
</dbReference>
<evidence type="ECO:0000313" key="10">
    <source>
        <dbReference type="Proteomes" id="UP000029708"/>
    </source>
</evidence>
<evidence type="ECO:0000256" key="1">
    <source>
        <dbReference type="ARBA" id="ARBA00007277"/>
    </source>
</evidence>
<dbReference type="AlphaFoldDB" id="A0A099CTF5"/>
<evidence type="ECO:0000256" key="6">
    <source>
        <dbReference type="ARBA" id="ARBA00047512"/>
    </source>
</evidence>
<dbReference type="InterPro" id="IPR030395">
    <property type="entry name" value="GP_PDE_dom"/>
</dbReference>
<evidence type="ECO:0000256" key="4">
    <source>
        <dbReference type="ARBA" id="ARBA00022798"/>
    </source>
</evidence>
<keyword evidence="5 9" id="KW-0378">Hydrolase</keyword>
<dbReference type="PANTHER" id="PTHR43620">
    <property type="entry name" value="GLYCEROPHOSPHORYL DIESTER PHOSPHODIESTERASE"/>
    <property type="match status" value="1"/>
</dbReference>
<protein>
    <recommendedName>
        <fullName evidence="2">glycerophosphodiester phosphodiesterase</fullName>
        <ecNumber evidence="2">3.1.4.46</ecNumber>
    </recommendedName>
</protein>
<keyword evidence="3" id="KW-0732">Signal</keyword>
<dbReference type="EMBL" id="JROI01000015">
    <property type="protein sequence ID" value="KGI76956.1"/>
    <property type="molecule type" value="Genomic_DNA"/>
</dbReference>
<dbReference type="OrthoDB" id="9795622at2"/>
<comment type="caution">
    <text evidence="8">The sequence shown here is derived from an EMBL/GenBank/DDBJ whole genome shotgun (WGS) entry which is preliminary data.</text>
</comment>
<dbReference type="PROSITE" id="PS51704">
    <property type="entry name" value="GP_PDE"/>
    <property type="match status" value="1"/>
</dbReference>
<dbReference type="GO" id="GO:0042597">
    <property type="term" value="C:periplasmic space"/>
    <property type="evidence" value="ECO:0007669"/>
    <property type="project" value="TreeGrafter"/>
</dbReference>
<dbReference type="InterPro" id="IPR017946">
    <property type="entry name" value="PLC-like_Pdiesterase_TIM-brl"/>
</dbReference>
<keyword evidence="4" id="KW-0319">Glycerol metabolism</keyword>
<evidence type="ECO:0000256" key="5">
    <source>
        <dbReference type="ARBA" id="ARBA00022801"/>
    </source>
</evidence>
<dbReference type="Gene3D" id="3.20.20.190">
    <property type="entry name" value="Phosphatidylinositol (PI) phosphodiesterase"/>
    <property type="match status" value="1"/>
</dbReference>
<dbReference type="CDD" id="cd08602">
    <property type="entry name" value="GDPD_ScGlpQ1_like"/>
    <property type="match status" value="1"/>
</dbReference>
<feature type="domain" description="GP-PDE" evidence="7">
    <location>
        <begin position="15"/>
        <end position="349"/>
    </location>
</feature>
<name>A0A099CTF5_9GAMM</name>
<organism evidence="8 10">
    <name type="scientific">Oleiagrimonas soli</name>
    <dbReference type="NCBI Taxonomy" id="1543381"/>
    <lineage>
        <taxon>Bacteria</taxon>
        <taxon>Pseudomonadati</taxon>
        <taxon>Pseudomonadota</taxon>
        <taxon>Gammaproteobacteria</taxon>
        <taxon>Lysobacterales</taxon>
        <taxon>Rhodanobacteraceae</taxon>
        <taxon>Oleiagrimonas</taxon>
    </lineage>
</organism>
<comment type="similarity">
    <text evidence="1">Belongs to the glycerophosphoryl diester phosphodiesterase family.</text>
</comment>
<dbReference type="SUPFAM" id="SSF51695">
    <property type="entry name" value="PLC-like phosphodiesterases"/>
    <property type="match status" value="1"/>
</dbReference>
<dbReference type="EC" id="3.1.4.46" evidence="2"/>
<evidence type="ECO:0000313" key="11">
    <source>
        <dbReference type="Proteomes" id="UP000560000"/>
    </source>
</evidence>
<dbReference type="GO" id="GO:0006629">
    <property type="term" value="P:lipid metabolic process"/>
    <property type="evidence" value="ECO:0007669"/>
    <property type="project" value="InterPro"/>
</dbReference>
<evidence type="ECO:0000313" key="9">
    <source>
        <dbReference type="EMBL" id="MBB6185167.1"/>
    </source>
</evidence>
<dbReference type="PANTHER" id="PTHR43620:SF7">
    <property type="entry name" value="GLYCEROPHOSPHODIESTER PHOSPHODIESTERASE GDPD5-RELATED"/>
    <property type="match status" value="1"/>
</dbReference>
<dbReference type="GO" id="GO:0008889">
    <property type="term" value="F:glycerophosphodiester phosphodiesterase activity"/>
    <property type="evidence" value="ECO:0007669"/>
    <property type="project" value="UniProtKB-EC"/>
</dbReference>
<dbReference type="Proteomes" id="UP000029708">
    <property type="component" value="Unassembled WGS sequence"/>
</dbReference>
<dbReference type="RefSeq" id="WP_043102678.1">
    <property type="nucleotide sequence ID" value="NZ_JACHET010000001.1"/>
</dbReference>
<keyword evidence="10" id="KW-1185">Reference proteome</keyword>
<accession>A0A099CTF5</accession>
<dbReference type="STRING" id="1543381.LF63_0113695"/>
<evidence type="ECO:0000256" key="3">
    <source>
        <dbReference type="ARBA" id="ARBA00022729"/>
    </source>
</evidence>
<comment type="catalytic activity">
    <reaction evidence="6">
        <text>a sn-glycero-3-phosphodiester + H2O = an alcohol + sn-glycerol 3-phosphate + H(+)</text>
        <dbReference type="Rhea" id="RHEA:12969"/>
        <dbReference type="ChEBI" id="CHEBI:15377"/>
        <dbReference type="ChEBI" id="CHEBI:15378"/>
        <dbReference type="ChEBI" id="CHEBI:30879"/>
        <dbReference type="ChEBI" id="CHEBI:57597"/>
        <dbReference type="ChEBI" id="CHEBI:83408"/>
        <dbReference type="EC" id="3.1.4.46"/>
    </reaction>
</comment>
<dbReference type="EMBL" id="JACHET010000001">
    <property type="protein sequence ID" value="MBB6185167.1"/>
    <property type="molecule type" value="Genomic_DNA"/>
</dbReference>
<gene>
    <name evidence="9" type="ORF">HNQ86_002512</name>
    <name evidence="8" type="ORF">LF63_0113695</name>
</gene>
<evidence type="ECO:0000313" key="8">
    <source>
        <dbReference type="EMBL" id="KGI76956.1"/>
    </source>
</evidence>
<reference evidence="9 11" key="2">
    <citation type="submission" date="2020-08" db="EMBL/GenBank/DDBJ databases">
        <title>Genomic Encyclopedia of Type Strains, Phase IV (KMG-IV): sequencing the most valuable type-strain genomes for metagenomic binning, comparative biology and taxonomic classification.</title>
        <authorList>
            <person name="Goeker M."/>
        </authorList>
    </citation>
    <scope>NUCLEOTIDE SEQUENCE [LARGE SCALE GENOMIC DNA]</scope>
    <source>
        <strain evidence="9 11">DSM 107085</strain>
    </source>
</reference>
<evidence type="ECO:0000259" key="7">
    <source>
        <dbReference type="PROSITE" id="PS51704"/>
    </source>
</evidence>